<keyword evidence="1" id="KW-0472">Membrane</keyword>
<keyword evidence="2" id="KW-0732">Signal</keyword>
<reference evidence="3" key="1">
    <citation type="submission" date="2021-01" db="EMBL/GenBank/DDBJ databases">
        <authorList>
            <person name="Corre E."/>
            <person name="Pelletier E."/>
            <person name="Niang G."/>
            <person name="Scheremetjew M."/>
            <person name="Finn R."/>
            <person name="Kale V."/>
            <person name="Holt S."/>
            <person name="Cochrane G."/>
            <person name="Meng A."/>
            <person name="Brown T."/>
            <person name="Cohen L."/>
        </authorList>
    </citation>
    <scope>NUCLEOTIDE SEQUENCE</scope>
    <source>
        <strain evidence="3">CCMP3303</strain>
    </source>
</reference>
<organism evidence="3">
    <name type="scientific">Minutocellus polymorphus</name>
    <dbReference type="NCBI Taxonomy" id="265543"/>
    <lineage>
        <taxon>Eukaryota</taxon>
        <taxon>Sar</taxon>
        <taxon>Stramenopiles</taxon>
        <taxon>Ochrophyta</taxon>
        <taxon>Bacillariophyta</taxon>
        <taxon>Mediophyceae</taxon>
        <taxon>Cymatosirophycidae</taxon>
        <taxon>Cymatosirales</taxon>
        <taxon>Cymatosiraceae</taxon>
        <taxon>Minutocellus</taxon>
    </lineage>
</organism>
<evidence type="ECO:0000256" key="1">
    <source>
        <dbReference type="SAM" id="Phobius"/>
    </source>
</evidence>
<proteinExistence type="predicted"/>
<feature type="chain" id="PRO_5030159894" evidence="2">
    <location>
        <begin position="21"/>
        <end position="213"/>
    </location>
</feature>
<dbReference type="AlphaFoldDB" id="A0A6U0LXG9"/>
<evidence type="ECO:0000256" key="2">
    <source>
        <dbReference type="SAM" id="SignalP"/>
    </source>
</evidence>
<keyword evidence="1" id="KW-1133">Transmembrane helix</keyword>
<protein>
    <submittedName>
        <fullName evidence="3">Uncharacterized protein</fullName>
    </submittedName>
</protein>
<sequence length="213" mass="21585">MIHIFAALLVIATLLVAASAVSEGDLCGIHGADFLDDSFGGTNAVAGPGCTLADGSTDCYCASVKDGDPLGEWEWHCNTADEAKVEFGPVESKTCPESIPVPKDYDSDQPLCDTALHPTGLAGDPSCGYDDCAEGGDSSAVCGCVDLDLYGIPGGGKKWYCLHSTCSSDDGYCGTPDGGGDDTTSAAGSRRGIIGVSMGGVLVMSVLVLMVAV</sequence>
<feature type="transmembrane region" description="Helical" evidence="1">
    <location>
        <begin position="192"/>
        <end position="212"/>
    </location>
</feature>
<gene>
    <name evidence="3" type="ORF">MPOL1434_LOCUS11364</name>
</gene>
<name>A0A6U0LXG9_9STRA</name>
<dbReference type="EMBL" id="HBEJ01019487">
    <property type="protein sequence ID" value="CAD8381098.1"/>
    <property type="molecule type" value="Transcribed_RNA"/>
</dbReference>
<keyword evidence="1" id="KW-0812">Transmembrane</keyword>
<accession>A0A6U0LXG9</accession>
<evidence type="ECO:0000313" key="3">
    <source>
        <dbReference type="EMBL" id="CAD8381098.1"/>
    </source>
</evidence>
<feature type="signal peptide" evidence="2">
    <location>
        <begin position="1"/>
        <end position="20"/>
    </location>
</feature>